<feature type="compositionally biased region" description="Low complexity" evidence="1">
    <location>
        <begin position="1"/>
        <end position="16"/>
    </location>
</feature>
<reference evidence="3" key="1">
    <citation type="journal article" date="2019" name="Int. J. Syst. Evol. Microbiol.">
        <title>The Global Catalogue of Microorganisms (GCM) 10K type strain sequencing project: providing services to taxonomists for standard genome sequencing and annotation.</title>
        <authorList>
            <consortium name="The Broad Institute Genomics Platform"/>
            <consortium name="The Broad Institute Genome Sequencing Center for Infectious Disease"/>
            <person name="Wu L."/>
            <person name="Ma J."/>
        </authorList>
    </citation>
    <scope>NUCLEOTIDE SEQUENCE [LARGE SCALE GENOMIC DNA]</scope>
    <source>
        <strain evidence="3">CGMCC 4.7020</strain>
    </source>
</reference>
<keyword evidence="3" id="KW-1185">Reference proteome</keyword>
<name>A0ABW3XHL0_9ACTN</name>
<sequence length="173" mass="19028">MRTAPTLSPRPRTATPPAAPVRPTPAPTPARPVVAPAPEPVQPGIPTWSHRFLPRTLRTLLADLGCWNNPAPQLPSTHLDQTLAVLQHYGWCRSQDVTPTGRMCIRGAQNLLEKTGHVTSAGRERAVAYMHQILANAGIRMEFFTWNDLPDQQFPAVQTLLEDAAHLARKNGE</sequence>
<dbReference type="Proteomes" id="UP001597058">
    <property type="component" value="Unassembled WGS sequence"/>
</dbReference>
<comment type="caution">
    <text evidence="2">The sequence shown here is derived from an EMBL/GenBank/DDBJ whole genome shotgun (WGS) entry which is preliminary data.</text>
</comment>
<protein>
    <submittedName>
        <fullName evidence="2">Uncharacterized protein</fullName>
    </submittedName>
</protein>
<feature type="compositionally biased region" description="Pro residues" evidence="1">
    <location>
        <begin position="17"/>
        <end position="36"/>
    </location>
</feature>
<dbReference type="Pfam" id="PF19698">
    <property type="entry name" value="DUF6197"/>
    <property type="match status" value="1"/>
</dbReference>
<evidence type="ECO:0000256" key="1">
    <source>
        <dbReference type="SAM" id="MobiDB-lite"/>
    </source>
</evidence>
<proteinExistence type="predicted"/>
<gene>
    <name evidence="2" type="ORF">ACFQ5X_24590</name>
</gene>
<dbReference type="InterPro" id="IPR045677">
    <property type="entry name" value="DUF6197"/>
</dbReference>
<accession>A0ABW3XHL0</accession>
<evidence type="ECO:0000313" key="3">
    <source>
        <dbReference type="Proteomes" id="UP001597058"/>
    </source>
</evidence>
<organism evidence="2 3">
    <name type="scientific">Streptomyces kaempferi</name>
    <dbReference type="NCBI Taxonomy" id="333725"/>
    <lineage>
        <taxon>Bacteria</taxon>
        <taxon>Bacillati</taxon>
        <taxon>Actinomycetota</taxon>
        <taxon>Actinomycetes</taxon>
        <taxon>Kitasatosporales</taxon>
        <taxon>Streptomycetaceae</taxon>
        <taxon>Streptomyces</taxon>
    </lineage>
</organism>
<dbReference type="EMBL" id="JBHTMM010000033">
    <property type="protein sequence ID" value="MFD1309021.1"/>
    <property type="molecule type" value="Genomic_DNA"/>
</dbReference>
<dbReference type="RefSeq" id="WP_381328655.1">
    <property type="nucleotide sequence ID" value="NZ_JBHTMM010000033.1"/>
</dbReference>
<evidence type="ECO:0000313" key="2">
    <source>
        <dbReference type="EMBL" id="MFD1309021.1"/>
    </source>
</evidence>
<feature type="region of interest" description="Disordered" evidence="1">
    <location>
        <begin position="1"/>
        <end position="36"/>
    </location>
</feature>